<dbReference type="RefSeq" id="WP_133851880.1">
    <property type="nucleotide sequence ID" value="NZ_SNXZ01000004.1"/>
</dbReference>
<dbReference type="AlphaFoldDB" id="A0A4R6S9I1"/>
<feature type="signal peptide" evidence="1">
    <location>
        <begin position="1"/>
        <end position="22"/>
    </location>
</feature>
<accession>A0A4R6S9I1</accession>
<dbReference type="GO" id="GO:0004222">
    <property type="term" value="F:metalloendopeptidase activity"/>
    <property type="evidence" value="ECO:0007669"/>
    <property type="project" value="TreeGrafter"/>
</dbReference>
<dbReference type="InterPro" id="IPR050570">
    <property type="entry name" value="Cell_wall_metabolism_enzyme"/>
</dbReference>
<dbReference type="OrthoDB" id="1099523at2"/>
<dbReference type="Proteomes" id="UP000295444">
    <property type="component" value="Unassembled WGS sequence"/>
</dbReference>
<dbReference type="InterPro" id="IPR016047">
    <property type="entry name" value="M23ase_b-sheet_dom"/>
</dbReference>
<dbReference type="PANTHER" id="PTHR21666">
    <property type="entry name" value="PEPTIDASE-RELATED"/>
    <property type="match status" value="1"/>
</dbReference>
<dbReference type="InterPro" id="IPR011055">
    <property type="entry name" value="Dup_hybrid_motif"/>
</dbReference>
<dbReference type="Pfam" id="PF01551">
    <property type="entry name" value="Peptidase_M23"/>
    <property type="match status" value="1"/>
</dbReference>
<feature type="chain" id="PRO_5039407183" evidence="1">
    <location>
        <begin position="23"/>
        <end position="291"/>
    </location>
</feature>
<keyword evidence="4" id="KW-1185">Reference proteome</keyword>
<evidence type="ECO:0000256" key="1">
    <source>
        <dbReference type="SAM" id="SignalP"/>
    </source>
</evidence>
<evidence type="ECO:0000313" key="4">
    <source>
        <dbReference type="Proteomes" id="UP000295444"/>
    </source>
</evidence>
<dbReference type="EMBL" id="SNXZ01000004">
    <property type="protein sequence ID" value="TDP96540.1"/>
    <property type="molecule type" value="Genomic_DNA"/>
</dbReference>
<evidence type="ECO:0000313" key="3">
    <source>
        <dbReference type="EMBL" id="TDP96540.1"/>
    </source>
</evidence>
<comment type="caution">
    <text evidence="3">The sequence shown here is derived from an EMBL/GenBank/DDBJ whole genome shotgun (WGS) entry which is preliminary data.</text>
</comment>
<organism evidence="3 4">
    <name type="scientific">Labedaea rhizosphaerae</name>
    <dbReference type="NCBI Taxonomy" id="598644"/>
    <lineage>
        <taxon>Bacteria</taxon>
        <taxon>Bacillati</taxon>
        <taxon>Actinomycetota</taxon>
        <taxon>Actinomycetes</taxon>
        <taxon>Pseudonocardiales</taxon>
        <taxon>Pseudonocardiaceae</taxon>
        <taxon>Labedaea</taxon>
    </lineage>
</organism>
<sequence length="291" mass="30677">MKRRLLSAAIGALLLTASAVLAVAAAPAAQAAARNGVCESGEFCLYYNSDNQGSLVDFTGSVATYGTGTDCIKFISSGNGRGQCVKNNAASAWNRTSVPVTVFYKSDWSGAIDSFIAGAKGNLSSSLKNENAGHVVGKPGNDRIEYGVYHTNDARITAYFDGYLSTSGRHEGIDIALSPGANVYALLDGTVIYKNEGGGGLSTISIYNASLDRSIIYLHSNPLDGLAVGQHVDRGQHIADEASRGASASHTHVEMRPGRHELAAKSVDDPVLDNPIPTTFWMNHGYNICCQ</sequence>
<gene>
    <name evidence="3" type="ORF">EV186_104528</name>
</gene>
<dbReference type="PANTHER" id="PTHR21666:SF270">
    <property type="entry name" value="MUREIN HYDROLASE ACTIVATOR ENVC"/>
    <property type="match status" value="1"/>
</dbReference>
<protein>
    <submittedName>
        <fullName evidence="3">Peptidase inhibitor family I36</fullName>
    </submittedName>
</protein>
<name>A0A4R6S9I1_LABRH</name>
<feature type="domain" description="M23ase beta-sheet core" evidence="2">
    <location>
        <begin position="169"/>
        <end position="259"/>
    </location>
</feature>
<dbReference type="CDD" id="cd12797">
    <property type="entry name" value="M23_peptidase"/>
    <property type="match status" value="1"/>
</dbReference>
<dbReference type="SUPFAM" id="SSF51261">
    <property type="entry name" value="Duplicated hybrid motif"/>
    <property type="match status" value="1"/>
</dbReference>
<proteinExistence type="predicted"/>
<dbReference type="Pfam" id="PF03995">
    <property type="entry name" value="Inhibitor_I36"/>
    <property type="match status" value="1"/>
</dbReference>
<evidence type="ECO:0000259" key="2">
    <source>
        <dbReference type="Pfam" id="PF01551"/>
    </source>
</evidence>
<reference evidence="3 4" key="1">
    <citation type="submission" date="2019-03" db="EMBL/GenBank/DDBJ databases">
        <title>Genomic Encyclopedia of Type Strains, Phase IV (KMG-IV): sequencing the most valuable type-strain genomes for metagenomic binning, comparative biology and taxonomic classification.</title>
        <authorList>
            <person name="Goeker M."/>
        </authorList>
    </citation>
    <scope>NUCLEOTIDE SEQUENCE [LARGE SCALE GENOMIC DNA]</scope>
    <source>
        <strain evidence="3 4">DSM 45361</strain>
    </source>
</reference>
<keyword evidence="1" id="KW-0732">Signal</keyword>
<dbReference type="Gene3D" id="2.70.70.10">
    <property type="entry name" value="Glucose Permease (Domain IIA)"/>
    <property type="match status" value="1"/>
</dbReference>